<keyword evidence="2" id="KW-0677">Repeat</keyword>
<evidence type="ECO:0000256" key="2">
    <source>
        <dbReference type="ARBA" id="ARBA00022737"/>
    </source>
</evidence>
<dbReference type="Pfam" id="PF13909">
    <property type="entry name" value="zf-H2C2_5"/>
    <property type="match status" value="2"/>
</dbReference>
<dbReference type="PROSITE" id="PS50157">
    <property type="entry name" value="ZINC_FINGER_C2H2_2"/>
    <property type="match status" value="3"/>
</dbReference>
<dbReference type="SMART" id="SM00355">
    <property type="entry name" value="ZnF_C2H2"/>
    <property type="match status" value="6"/>
</dbReference>
<feature type="domain" description="C2H2-type" evidence="6">
    <location>
        <begin position="237"/>
        <end position="265"/>
    </location>
</feature>
<evidence type="ECO:0000256" key="4">
    <source>
        <dbReference type="ARBA" id="ARBA00022833"/>
    </source>
</evidence>
<feature type="domain" description="C2H2-type" evidence="6">
    <location>
        <begin position="295"/>
        <end position="323"/>
    </location>
</feature>
<evidence type="ECO:0000256" key="3">
    <source>
        <dbReference type="ARBA" id="ARBA00022771"/>
    </source>
</evidence>
<dbReference type="EMBL" id="JABFTP020000083">
    <property type="protein sequence ID" value="KAL3276156.1"/>
    <property type="molecule type" value="Genomic_DNA"/>
</dbReference>
<sequence length="349" mass="41115">MEELIKTEPKDDEIADWLVETSDNIQYFSYLNFTSSIEKKLTSEELAEHVKLEEGHPKVETEDYDDFTVEDVEFSKDQLIEEAGNMWNGDSDVSKMCAIGDVKNEVDEYENVKYKVETRDDENEVDLQSPKWENEDFVEENMEIGDINHKNNWTEYIKSLKDNITVDSNSFNLKVARKMKCSLCSFNTNNLTSLKLHMKRIHLKIKNYRCHLCDFSSSYRYSLISHIGSKHLKLKNHKCSSCDFSTYSKRNLARHVRNVHLNENGNRCQICDMEIGSLKSLEQHLKLVHLKVKTFKCELCDYDTVRKGNLKRHVIDIHSDIKRFECEHCDFKSSRKHSLFRHMVRIHLK</sequence>
<dbReference type="InterPro" id="IPR013087">
    <property type="entry name" value="Znf_C2H2_type"/>
</dbReference>
<accession>A0ABD2NBN0</accession>
<dbReference type="PANTHER" id="PTHR24403">
    <property type="entry name" value="ZINC FINGER PROTEIN"/>
    <property type="match status" value="1"/>
</dbReference>
<keyword evidence="8" id="KW-1185">Reference proteome</keyword>
<dbReference type="GO" id="GO:0008270">
    <property type="term" value="F:zinc ion binding"/>
    <property type="evidence" value="ECO:0007669"/>
    <property type="project" value="UniProtKB-KW"/>
</dbReference>
<gene>
    <name evidence="7" type="ORF">HHI36_020875</name>
</gene>
<dbReference type="InterPro" id="IPR050688">
    <property type="entry name" value="Zinc_finger/UBP_domain"/>
</dbReference>
<dbReference type="PROSITE" id="PS00028">
    <property type="entry name" value="ZINC_FINGER_C2H2_1"/>
    <property type="match status" value="1"/>
</dbReference>
<keyword evidence="4" id="KW-0862">Zinc</keyword>
<keyword evidence="1" id="KW-0479">Metal-binding</keyword>
<dbReference type="PANTHER" id="PTHR24403:SF67">
    <property type="entry name" value="FI01116P-RELATED"/>
    <property type="match status" value="1"/>
</dbReference>
<organism evidence="7 8">
    <name type="scientific">Cryptolaemus montrouzieri</name>
    <dbReference type="NCBI Taxonomy" id="559131"/>
    <lineage>
        <taxon>Eukaryota</taxon>
        <taxon>Metazoa</taxon>
        <taxon>Ecdysozoa</taxon>
        <taxon>Arthropoda</taxon>
        <taxon>Hexapoda</taxon>
        <taxon>Insecta</taxon>
        <taxon>Pterygota</taxon>
        <taxon>Neoptera</taxon>
        <taxon>Endopterygota</taxon>
        <taxon>Coleoptera</taxon>
        <taxon>Polyphaga</taxon>
        <taxon>Cucujiformia</taxon>
        <taxon>Coccinelloidea</taxon>
        <taxon>Coccinellidae</taxon>
        <taxon>Scymninae</taxon>
        <taxon>Scymnini</taxon>
        <taxon>Cryptolaemus</taxon>
    </lineage>
</organism>
<evidence type="ECO:0000256" key="5">
    <source>
        <dbReference type="PROSITE-ProRule" id="PRU00042"/>
    </source>
</evidence>
<dbReference type="AlphaFoldDB" id="A0ABD2NBN0"/>
<dbReference type="InterPro" id="IPR036236">
    <property type="entry name" value="Znf_C2H2_sf"/>
</dbReference>
<name>A0ABD2NBN0_9CUCU</name>
<dbReference type="Proteomes" id="UP001516400">
    <property type="component" value="Unassembled WGS sequence"/>
</dbReference>
<evidence type="ECO:0000256" key="1">
    <source>
        <dbReference type="ARBA" id="ARBA00022723"/>
    </source>
</evidence>
<dbReference type="SUPFAM" id="SSF57667">
    <property type="entry name" value="beta-beta-alpha zinc fingers"/>
    <property type="match status" value="3"/>
</dbReference>
<feature type="domain" description="C2H2-type" evidence="6">
    <location>
        <begin position="324"/>
        <end position="349"/>
    </location>
</feature>
<evidence type="ECO:0000259" key="6">
    <source>
        <dbReference type="PROSITE" id="PS50157"/>
    </source>
</evidence>
<proteinExistence type="predicted"/>
<keyword evidence="3 5" id="KW-0863">Zinc-finger</keyword>
<protein>
    <recommendedName>
        <fullName evidence="6">C2H2-type domain-containing protein</fullName>
    </recommendedName>
</protein>
<reference evidence="7 8" key="1">
    <citation type="journal article" date="2021" name="BMC Biol.">
        <title>Horizontally acquired antibacterial genes associated with adaptive radiation of ladybird beetles.</title>
        <authorList>
            <person name="Li H.S."/>
            <person name="Tang X.F."/>
            <person name="Huang Y.H."/>
            <person name="Xu Z.Y."/>
            <person name="Chen M.L."/>
            <person name="Du X.Y."/>
            <person name="Qiu B.Y."/>
            <person name="Chen P.T."/>
            <person name="Zhang W."/>
            <person name="Slipinski A."/>
            <person name="Escalona H.E."/>
            <person name="Waterhouse R.M."/>
            <person name="Zwick A."/>
            <person name="Pang H."/>
        </authorList>
    </citation>
    <scope>NUCLEOTIDE SEQUENCE [LARGE SCALE GENOMIC DNA]</scope>
    <source>
        <strain evidence="7">SYSU2018</strain>
    </source>
</reference>
<comment type="caution">
    <text evidence="7">The sequence shown here is derived from an EMBL/GenBank/DDBJ whole genome shotgun (WGS) entry which is preliminary data.</text>
</comment>
<dbReference type="Gene3D" id="3.30.160.60">
    <property type="entry name" value="Classic Zinc Finger"/>
    <property type="match status" value="4"/>
</dbReference>
<evidence type="ECO:0000313" key="7">
    <source>
        <dbReference type="EMBL" id="KAL3276156.1"/>
    </source>
</evidence>
<evidence type="ECO:0000313" key="8">
    <source>
        <dbReference type="Proteomes" id="UP001516400"/>
    </source>
</evidence>